<dbReference type="AlphaFoldDB" id="A0A5J4KNI5"/>
<organism evidence="1 2">
    <name type="scientific">Dictyobacter vulcani</name>
    <dbReference type="NCBI Taxonomy" id="2607529"/>
    <lineage>
        <taxon>Bacteria</taxon>
        <taxon>Bacillati</taxon>
        <taxon>Chloroflexota</taxon>
        <taxon>Ktedonobacteria</taxon>
        <taxon>Ktedonobacterales</taxon>
        <taxon>Dictyobacteraceae</taxon>
        <taxon>Dictyobacter</taxon>
    </lineage>
</organism>
<accession>A0A5J4KNI5</accession>
<gene>
    <name evidence="1" type="ORF">KDW_21590</name>
</gene>
<dbReference type="EMBL" id="BKZW01000001">
    <property type="protein sequence ID" value="GER87997.1"/>
    <property type="molecule type" value="Genomic_DNA"/>
</dbReference>
<comment type="caution">
    <text evidence="1">The sequence shown here is derived from an EMBL/GenBank/DDBJ whole genome shotgun (WGS) entry which is preliminary data.</text>
</comment>
<evidence type="ECO:0000313" key="1">
    <source>
        <dbReference type="EMBL" id="GER87997.1"/>
    </source>
</evidence>
<protein>
    <recommendedName>
        <fullName evidence="3">Lipoprotein</fullName>
    </recommendedName>
</protein>
<keyword evidence="2" id="KW-1185">Reference proteome</keyword>
<evidence type="ECO:0008006" key="3">
    <source>
        <dbReference type="Google" id="ProtNLM"/>
    </source>
</evidence>
<sequence>MVRVGVLSASALAPMLIGCERIRAQQQAEQAAADIRNADRKENVTTFASDVQSDLQDRLQSIVRPERCVD</sequence>
<evidence type="ECO:0000313" key="2">
    <source>
        <dbReference type="Proteomes" id="UP000326912"/>
    </source>
</evidence>
<dbReference type="Proteomes" id="UP000326912">
    <property type="component" value="Unassembled WGS sequence"/>
</dbReference>
<dbReference type="RefSeq" id="WP_151755935.1">
    <property type="nucleotide sequence ID" value="NZ_BKZW01000001.1"/>
</dbReference>
<reference evidence="1 2" key="1">
    <citation type="submission" date="2019-10" db="EMBL/GenBank/DDBJ databases">
        <title>Dictyobacter vulcani sp. nov., within the class Ktedonobacteria, isolated from soil of volcanic Mt. Zao.</title>
        <authorList>
            <person name="Zheng Y."/>
            <person name="Wang C.M."/>
            <person name="Sakai Y."/>
            <person name="Abe K."/>
            <person name="Yokota A."/>
            <person name="Yabe S."/>
        </authorList>
    </citation>
    <scope>NUCLEOTIDE SEQUENCE [LARGE SCALE GENOMIC DNA]</scope>
    <source>
        <strain evidence="1 2">W12</strain>
    </source>
</reference>
<dbReference type="PROSITE" id="PS51257">
    <property type="entry name" value="PROKAR_LIPOPROTEIN"/>
    <property type="match status" value="1"/>
</dbReference>
<proteinExistence type="predicted"/>
<name>A0A5J4KNI5_9CHLR</name>